<evidence type="ECO:0000313" key="1">
    <source>
        <dbReference type="EMBL" id="KAH3797021.1"/>
    </source>
</evidence>
<dbReference type="Proteomes" id="UP000828390">
    <property type="component" value="Unassembled WGS sequence"/>
</dbReference>
<reference evidence="1" key="1">
    <citation type="journal article" date="2019" name="bioRxiv">
        <title>The Genome of the Zebra Mussel, Dreissena polymorpha: A Resource for Invasive Species Research.</title>
        <authorList>
            <person name="McCartney M.A."/>
            <person name="Auch B."/>
            <person name="Kono T."/>
            <person name="Mallez S."/>
            <person name="Zhang Y."/>
            <person name="Obille A."/>
            <person name="Becker A."/>
            <person name="Abrahante J.E."/>
            <person name="Garbe J."/>
            <person name="Badalamenti J.P."/>
            <person name="Herman A."/>
            <person name="Mangelson H."/>
            <person name="Liachko I."/>
            <person name="Sullivan S."/>
            <person name="Sone E.D."/>
            <person name="Koren S."/>
            <person name="Silverstein K.A.T."/>
            <person name="Beckman K.B."/>
            <person name="Gohl D.M."/>
        </authorList>
    </citation>
    <scope>NUCLEOTIDE SEQUENCE</scope>
    <source>
        <strain evidence="1">Duluth1</strain>
        <tissue evidence="1">Whole animal</tissue>
    </source>
</reference>
<keyword evidence="2" id="KW-1185">Reference proteome</keyword>
<comment type="caution">
    <text evidence="1">The sequence shown here is derived from an EMBL/GenBank/DDBJ whole genome shotgun (WGS) entry which is preliminary data.</text>
</comment>
<evidence type="ECO:0000313" key="2">
    <source>
        <dbReference type="Proteomes" id="UP000828390"/>
    </source>
</evidence>
<reference evidence="1" key="2">
    <citation type="submission" date="2020-11" db="EMBL/GenBank/DDBJ databases">
        <authorList>
            <person name="McCartney M.A."/>
            <person name="Auch B."/>
            <person name="Kono T."/>
            <person name="Mallez S."/>
            <person name="Becker A."/>
            <person name="Gohl D.M."/>
            <person name="Silverstein K.A.T."/>
            <person name="Koren S."/>
            <person name="Bechman K.B."/>
            <person name="Herman A."/>
            <person name="Abrahante J.E."/>
            <person name="Garbe J."/>
        </authorList>
    </citation>
    <scope>NUCLEOTIDE SEQUENCE</scope>
    <source>
        <strain evidence="1">Duluth1</strain>
        <tissue evidence="1">Whole animal</tissue>
    </source>
</reference>
<organism evidence="1 2">
    <name type="scientific">Dreissena polymorpha</name>
    <name type="common">Zebra mussel</name>
    <name type="synonym">Mytilus polymorpha</name>
    <dbReference type="NCBI Taxonomy" id="45954"/>
    <lineage>
        <taxon>Eukaryota</taxon>
        <taxon>Metazoa</taxon>
        <taxon>Spiralia</taxon>
        <taxon>Lophotrochozoa</taxon>
        <taxon>Mollusca</taxon>
        <taxon>Bivalvia</taxon>
        <taxon>Autobranchia</taxon>
        <taxon>Heteroconchia</taxon>
        <taxon>Euheterodonta</taxon>
        <taxon>Imparidentia</taxon>
        <taxon>Neoheterodontei</taxon>
        <taxon>Myida</taxon>
        <taxon>Dreissenoidea</taxon>
        <taxon>Dreissenidae</taxon>
        <taxon>Dreissena</taxon>
    </lineage>
</organism>
<dbReference type="AlphaFoldDB" id="A0A9D4FHZ7"/>
<protein>
    <submittedName>
        <fullName evidence="1">Uncharacterized protein</fullName>
    </submittedName>
</protein>
<accession>A0A9D4FHZ7</accession>
<dbReference type="EMBL" id="JAIWYP010000007">
    <property type="protein sequence ID" value="KAH3797021.1"/>
    <property type="molecule type" value="Genomic_DNA"/>
</dbReference>
<proteinExistence type="predicted"/>
<gene>
    <name evidence="1" type="ORF">DPMN_150597</name>
</gene>
<name>A0A9D4FHZ7_DREPO</name>
<sequence>MHIHEDVKPEDIYLAEHYLSLFENNCWVDSTIWSRMLFYIGRGEQHKQIHNFERSLDYFKEAKLCAENGSFAEHIEFITNKIQKVDERLCEKLSLEALKELSQTVKDILKKALDSTSELGSCAED</sequence>